<feature type="domain" description="Myb-like" evidence="7">
    <location>
        <begin position="9"/>
        <end position="61"/>
    </location>
</feature>
<dbReference type="Proteomes" id="UP000594261">
    <property type="component" value="Chromosome 9"/>
</dbReference>
<keyword evidence="2" id="KW-0677">Repeat</keyword>
<dbReference type="PANTHER" id="PTHR10641">
    <property type="entry name" value="MYB FAMILY TRANSCRIPTION FACTOR"/>
    <property type="match status" value="1"/>
</dbReference>
<dbReference type="PROSITE" id="PS50090">
    <property type="entry name" value="MYB_LIKE"/>
    <property type="match status" value="2"/>
</dbReference>
<dbReference type="EnsemblPlants" id="QL09p038725:mrna">
    <property type="protein sequence ID" value="QL09p038725:mrna"/>
    <property type="gene ID" value="QL09p038725"/>
</dbReference>
<dbReference type="FunFam" id="1.10.10.60:FF:000316">
    <property type="entry name" value="Transcription factor MYB15"/>
    <property type="match status" value="1"/>
</dbReference>
<dbReference type="PANTHER" id="PTHR10641:SF1413">
    <property type="entry name" value="MYB-RELATED PROTEIN MYB4"/>
    <property type="match status" value="1"/>
</dbReference>
<dbReference type="OMA" id="SFWSEAT"/>
<dbReference type="InterPro" id="IPR001005">
    <property type="entry name" value="SANT/Myb"/>
</dbReference>
<dbReference type="Pfam" id="PF00249">
    <property type="entry name" value="Myb_DNA-binding"/>
    <property type="match status" value="2"/>
</dbReference>
<evidence type="ECO:0000259" key="8">
    <source>
        <dbReference type="PROSITE" id="PS51294"/>
    </source>
</evidence>
<comment type="subcellular location">
    <subcellularLocation>
        <location evidence="1">Nucleus</location>
    </subcellularLocation>
</comment>
<keyword evidence="3" id="KW-0805">Transcription regulation</keyword>
<dbReference type="Gene3D" id="1.10.10.60">
    <property type="entry name" value="Homeodomain-like"/>
    <property type="match status" value="2"/>
</dbReference>
<evidence type="ECO:0000256" key="4">
    <source>
        <dbReference type="ARBA" id="ARBA00023125"/>
    </source>
</evidence>
<name>A0A7N2MML5_QUELO</name>
<reference evidence="9" key="2">
    <citation type="submission" date="2021-01" db="UniProtKB">
        <authorList>
            <consortium name="EnsemblPlants"/>
        </authorList>
    </citation>
    <scope>IDENTIFICATION</scope>
</reference>
<gene>
    <name evidence="9" type="primary">LOC115960463</name>
</gene>
<keyword evidence="4" id="KW-0238">DNA-binding</keyword>
<sequence>MVRAPCCEKMGLKKGPWTPEEDQVLINYIQLYGHGNWRALPKQAGLLRCGKSCRLRWTNYLRPDIKRGNFSREEEDTIIKLHEMLGNRWSAIAARLPGRTDNEIKNVWHTHLKKRLKQTQANPETKRSSNNNISKYYHDALHELELEPVNFSSHAKSESLEYRAVSPQECSSDMSTVTMSDNNNENKVCLKVESPRNFPEMDENFWSELSTENSEVVMSEFSAVDGDTQLQFQFSPLMTMEPIHGYGSNMHDSMDYFWFNLFNRAGELTELPDV</sequence>
<dbReference type="GO" id="GO:0005634">
    <property type="term" value="C:nucleus"/>
    <property type="evidence" value="ECO:0007669"/>
    <property type="project" value="UniProtKB-SubCell"/>
</dbReference>
<accession>A0A7N2MML5</accession>
<keyword evidence="10" id="KW-1185">Reference proteome</keyword>
<evidence type="ECO:0000256" key="1">
    <source>
        <dbReference type="ARBA" id="ARBA00004123"/>
    </source>
</evidence>
<dbReference type="InterPro" id="IPR009057">
    <property type="entry name" value="Homeodomain-like_sf"/>
</dbReference>
<dbReference type="GeneID" id="115960463"/>
<evidence type="ECO:0000259" key="7">
    <source>
        <dbReference type="PROSITE" id="PS50090"/>
    </source>
</evidence>
<evidence type="ECO:0000256" key="6">
    <source>
        <dbReference type="ARBA" id="ARBA00023242"/>
    </source>
</evidence>
<dbReference type="InterPro" id="IPR015495">
    <property type="entry name" value="Myb_TF_plants"/>
</dbReference>
<evidence type="ECO:0000256" key="3">
    <source>
        <dbReference type="ARBA" id="ARBA00023015"/>
    </source>
</evidence>
<dbReference type="OrthoDB" id="2143914at2759"/>
<keyword evidence="5" id="KW-0804">Transcription</keyword>
<evidence type="ECO:0000256" key="5">
    <source>
        <dbReference type="ARBA" id="ARBA00023163"/>
    </source>
</evidence>
<organism evidence="9 10">
    <name type="scientific">Quercus lobata</name>
    <name type="common">Valley oak</name>
    <dbReference type="NCBI Taxonomy" id="97700"/>
    <lineage>
        <taxon>Eukaryota</taxon>
        <taxon>Viridiplantae</taxon>
        <taxon>Streptophyta</taxon>
        <taxon>Embryophyta</taxon>
        <taxon>Tracheophyta</taxon>
        <taxon>Spermatophyta</taxon>
        <taxon>Magnoliopsida</taxon>
        <taxon>eudicotyledons</taxon>
        <taxon>Gunneridae</taxon>
        <taxon>Pentapetalae</taxon>
        <taxon>rosids</taxon>
        <taxon>fabids</taxon>
        <taxon>Fagales</taxon>
        <taxon>Fagaceae</taxon>
        <taxon>Quercus</taxon>
    </lineage>
</organism>
<keyword evidence="6" id="KW-0539">Nucleus</keyword>
<dbReference type="KEGG" id="qlo:115960463"/>
<dbReference type="InterPro" id="IPR017930">
    <property type="entry name" value="Myb_dom"/>
</dbReference>
<dbReference type="GO" id="GO:0003677">
    <property type="term" value="F:DNA binding"/>
    <property type="evidence" value="ECO:0007669"/>
    <property type="project" value="UniProtKB-KW"/>
</dbReference>
<dbReference type="Gramene" id="QL09p038725:mrna">
    <property type="protein sequence ID" value="QL09p038725:mrna"/>
    <property type="gene ID" value="QL09p038725"/>
</dbReference>
<evidence type="ECO:0000256" key="2">
    <source>
        <dbReference type="ARBA" id="ARBA00022737"/>
    </source>
</evidence>
<dbReference type="SUPFAM" id="SSF46689">
    <property type="entry name" value="Homeodomain-like"/>
    <property type="match status" value="1"/>
</dbReference>
<dbReference type="InParanoid" id="A0A7N2MML5"/>
<dbReference type="RefSeq" id="XP_030935245.1">
    <property type="nucleotide sequence ID" value="XM_031079385.1"/>
</dbReference>
<feature type="domain" description="HTH myb-type" evidence="8">
    <location>
        <begin position="62"/>
        <end position="116"/>
    </location>
</feature>
<proteinExistence type="predicted"/>
<dbReference type="AlphaFoldDB" id="A0A7N2MML5"/>
<dbReference type="EMBL" id="LRBV02000009">
    <property type="status" value="NOT_ANNOTATED_CDS"/>
    <property type="molecule type" value="Genomic_DNA"/>
</dbReference>
<dbReference type="SMART" id="SM00717">
    <property type="entry name" value="SANT"/>
    <property type="match status" value="2"/>
</dbReference>
<evidence type="ECO:0000313" key="10">
    <source>
        <dbReference type="Proteomes" id="UP000594261"/>
    </source>
</evidence>
<protein>
    <submittedName>
        <fullName evidence="9">Uncharacterized protein</fullName>
    </submittedName>
</protein>
<feature type="domain" description="Myb-like" evidence="7">
    <location>
        <begin position="62"/>
        <end position="112"/>
    </location>
</feature>
<reference evidence="9 10" key="1">
    <citation type="journal article" date="2016" name="G3 (Bethesda)">
        <title>First Draft Assembly and Annotation of the Genome of a California Endemic Oak Quercus lobata Nee (Fagaceae).</title>
        <authorList>
            <person name="Sork V.L."/>
            <person name="Fitz-Gibbon S.T."/>
            <person name="Puiu D."/>
            <person name="Crepeau M."/>
            <person name="Gugger P.F."/>
            <person name="Sherman R."/>
            <person name="Stevens K."/>
            <person name="Langley C.H."/>
            <person name="Pellegrini M."/>
            <person name="Salzberg S.L."/>
        </authorList>
    </citation>
    <scope>NUCLEOTIDE SEQUENCE [LARGE SCALE GENOMIC DNA]</scope>
    <source>
        <strain evidence="9 10">cv. SW786</strain>
    </source>
</reference>
<dbReference type="FunFam" id="1.10.10.60:FF:000001">
    <property type="entry name" value="MYB-related transcription factor"/>
    <property type="match status" value="1"/>
</dbReference>
<feature type="domain" description="HTH myb-type" evidence="8">
    <location>
        <begin position="9"/>
        <end position="61"/>
    </location>
</feature>
<evidence type="ECO:0000313" key="9">
    <source>
        <dbReference type="EnsemblPlants" id="QL09p038725:mrna"/>
    </source>
</evidence>
<dbReference type="CDD" id="cd00167">
    <property type="entry name" value="SANT"/>
    <property type="match status" value="2"/>
</dbReference>
<dbReference type="FunCoup" id="A0A7N2MML5">
    <property type="interactions" value="1"/>
</dbReference>
<dbReference type="PROSITE" id="PS51294">
    <property type="entry name" value="HTH_MYB"/>
    <property type="match status" value="2"/>
</dbReference>